<keyword evidence="2" id="KW-0694">RNA-binding</keyword>
<organism evidence="5">
    <name type="scientific">Salvia splendens</name>
    <name type="common">Scarlet sage</name>
    <dbReference type="NCBI Taxonomy" id="180675"/>
    <lineage>
        <taxon>Eukaryota</taxon>
        <taxon>Viridiplantae</taxon>
        <taxon>Streptophyta</taxon>
        <taxon>Embryophyta</taxon>
        <taxon>Tracheophyta</taxon>
        <taxon>Spermatophyta</taxon>
        <taxon>Magnoliopsida</taxon>
        <taxon>eudicotyledons</taxon>
        <taxon>Gunneridae</taxon>
        <taxon>Pentapetalae</taxon>
        <taxon>asterids</taxon>
        <taxon>lamiids</taxon>
        <taxon>Lamiales</taxon>
        <taxon>Lamiaceae</taxon>
        <taxon>Nepetoideae</taxon>
        <taxon>Mentheae</taxon>
        <taxon>Salviinae</taxon>
        <taxon>Salvia</taxon>
        <taxon>Salvia subgen. Calosphace</taxon>
        <taxon>core Calosphace</taxon>
    </lineage>
</organism>
<evidence type="ECO:0000256" key="2">
    <source>
        <dbReference type="PROSITE-ProRule" id="PRU00117"/>
    </source>
</evidence>
<protein>
    <recommendedName>
        <fullName evidence="4">K Homology domain-containing protein</fullName>
    </recommendedName>
</protein>
<dbReference type="InterPro" id="IPR004088">
    <property type="entry name" value="KH_dom_type_1"/>
</dbReference>
<dbReference type="SMART" id="SM00322">
    <property type="entry name" value="KH"/>
    <property type="match status" value="2"/>
</dbReference>
<dbReference type="Pfam" id="PF00013">
    <property type="entry name" value="KH_1"/>
    <property type="match status" value="2"/>
</dbReference>
<evidence type="ECO:0000259" key="4">
    <source>
        <dbReference type="SMART" id="SM00322"/>
    </source>
</evidence>
<dbReference type="AlphaFoldDB" id="A0A8X8XKC4"/>
<dbReference type="GO" id="GO:0003723">
    <property type="term" value="F:RNA binding"/>
    <property type="evidence" value="ECO:0007669"/>
    <property type="project" value="UniProtKB-UniRule"/>
</dbReference>
<evidence type="ECO:0000313" key="6">
    <source>
        <dbReference type="Proteomes" id="UP000298416"/>
    </source>
</evidence>
<accession>A0A8X8XKC4</accession>
<dbReference type="PROSITE" id="PS50084">
    <property type="entry name" value="KH_TYPE_1"/>
    <property type="match status" value="2"/>
</dbReference>
<dbReference type="Proteomes" id="UP000298416">
    <property type="component" value="Unassembled WGS sequence"/>
</dbReference>
<proteinExistence type="predicted"/>
<evidence type="ECO:0000256" key="3">
    <source>
        <dbReference type="SAM" id="MobiDB-lite"/>
    </source>
</evidence>
<feature type="domain" description="K Homology" evidence="4">
    <location>
        <begin position="204"/>
        <end position="278"/>
    </location>
</feature>
<dbReference type="InterPro" id="IPR036612">
    <property type="entry name" value="KH_dom_type_1_sf"/>
</dbReference>
<dbReference type="InterPro" id="IPR004087">
    <property type="entry name" value="KH_dom"/>
</dbReference>
<dbReference type="SUPFAM" id="SSF54791">
    <property type="entry name" value="Eukaryotic type KH-domain (KH-domain type I)"/>
    <property type="match status" value="2"/>
</dbReference>
<keyword evidence="1" id="KW-0677">Repeat</keyword>
<name>A0A8X8XKC4_SALSN</name>
<reference evidence="5" key="1">
    <citation type="submission" date="2018-01" db="EMBL/GenBank/DDBJ databases">
        <authorList>
            <person name="Mao J.F."/>
        </authorList>
    </citation>
    <scope>NUCLEOTIDE SEQUENCE</scope>
    <source>
        <strain evidence="5">Huo1</strain>
        <tissue evidence="5">Leaf</tissue>
    </source>
</reference>
<feature type="domain" description="K Homology" evidence="4">
    <location>
        <begin position="111"/>
        <end position="184"/>
    </location>
</feature>
<evidence type="ECO:0000313" key="5">
    <source>
        <dbReference type="EMBL" id="KAG6414544.1"/>
    </source>
</evidence>
<comment type="caution">
    <text evidence="5">The sequence shown here is derived from an EMBL/GenBank/DDBJ whole genome shotgun (WGS) entry which is preliminary data.</text>
</comment>
<dbReference type="Gene3D" id="3.30.1370.10">
    <property type="entry name" value="K Homology domain, type 1"/>
    <property type="match status" value="2"/>
</dbReference>
<feature type="region of interest" description="Disordered" evidence="3">
    <location>
        <begin position="71"/>
        <end position="118"/>
    </location>
</feature>
<gene>
    <name evidence="5" type="ORF">SASPL_121916</name>
</gene>
<dbReference type="PANTHER" id="PTHR10288">
    <property type="entry name" value="KH DOMAIN CONTAINING RNA BINDING PROTEIN"/>
    <property type="match status" value="1"/>
</dbReference>
<sequence length="315" mass="33302">MADDLLYAAAAADSNKRKYEDSPSPVARRSTGFSSTPDAAAPPHLSEIELATQKAQEIAARFLNNADPTKRARVENVGNGGRGFDSSDYSSQKPSGYGLSGPPQGASSGYPGPSKRIDIPNGRVGVIIGKGGETIKYLQQQSGAKIQVTRDMDADLNSPTRGVDLMGTPDQIARAEQLIQDVLSEAEAGGAGSTSRRVGGQSFGAEQFVMKIPNNKVGLVIGKGGETIKSMQTMTGARIQVIPLHLPPGDTSQERTVQIDGTSEQIEAAKLIVDEVISEVCPMIALSCFFFLRLCSLLGLPAKEVQVVESICSQH</sequence>
<keyword evidence="6" id="KW-1185">Reference proteome</keyword>
<evidence type="ECO:0000256" key="1">
    <source>
        <dbReference type="ARBA" id="ARBA00022737"/>
    </source>
</evidence>
<reference evidence="5" key="2">
    <citation type="submission" date="2020-08" db="EMBL/GenBank/DDBJ databases">
        <title>Plant Genome Project.</title>
        <authorList>
            <person name="Zhang R.-G."/>
        </authorList>
    </citation>
    <scope>NUCLEOTIDE SEQUENCE</scope>
    <source>
        <strain evidence="5">Huo1</strain>
        <tissue evidence="5">Leaf</tissue>
    </source>
</reference>
<feature type="region of interest" description="Disordered" evidence="3">
    <location>
        <begin position="11"/>
        <end position="45"/>
    </location>
</feature>
<dbReference type="EMBL" id="PNBA02000008">
    <property type="protein sequence ID" value="KAG6414544.1"/>
    <property type="molecule type" value="Genomic_DNA"/>
</dbReference>